<reference evidence="1 2" key="1">
    <citation type="submission" date="2020-08" db="EMBL/GenBank/DDBJ databases">
        <title>Sequencing the genomes of 1000 actinobacteria strains.</title>
        <authorList>
            <person name="Klenk H.-P."/>
        </authorList>
    </citation>
    <scope>NUCLEOTIDE SEQUENCE [LARGE SCALE GENOMIC DNA]</scope>
    <source>
        <strain evidence="1 2">DSM 45584</strain>
    </source>
</reference>
<dbReference type="Gene3D" id="3.90.79.10">
    <property type="entry name" value="Nucleoside Triphosphate Pyrophosphohydrolase"/>
    <property type="match status" value="1"/>
</dbReference>
<dbReference type="RefSeq" id="WP_184732083.1">
    <property type="nucleotide sequence ID" value="NZ_JACHIW010000002.1"/>
</dbReference>
<dbReference type="AlphaFoldDB" id="A0A840QHH0"/>
<dbReference type="Pfam" id="PF16262">
    <property type="entry name" value="DUF4916"/>
    <property type="match status" value="1"/>
</dbReference>
<dbReference type="SUPFAM" id="SSF55811">
    <property type="entry name" value="Nudix"/>
    <property type="match status" value="1"/>
</dbReference>
<dbReference type="InterPro" id="IPR015797">
    <property type="entry name" value="NUDIX_hydrolase-like_dom_sf"/>
</dbReference>
<evidence type="ECO:0000313" key="1">
    <source>
        <dbReference type="EMBL" id="MBB5159611.1"/>
    </source>
</evidence>
<name>A0A840QHH0_9PSEU</name>
<accession>A0A840QHH0</accession>
<proteinExistence type="predicted"/>
<gene>
    <name evidence="1" type="ORF">BJ970_007210</name>
</gene>
<dbReference type="EMBL" id="JACHIW010000002">
    <property type="protein sequence ID" value="MBB5159611.1"/>
    <property type="molecule type" value="Genomic_DNA"/>
</dbReference>
<evidence type="ECO:0000313" key="2">
    <source>
        <dbReference type="Proteomes" id="UP000584374"/>
    </source>
</evidence>
<protein>
    <submittedName>
        <fullName evidence="1">ADP-ribose pyrophosphatase YjhB (NUDIX family)</fullName>
    </submittedName>
</protein>
<dbReference type="Proteomes" id="UP000584374">
    <property type="component" value="Unassembled WGS sequence"/>
</dbReference>
<comment type="caution">
    <text evidence="1">The sequence shown here is derived from an EMBL/GenBank/DDBJ whole genome shotgun (WGS) entry which is preliminary data.</text>
</comment>
<keyword evidence="2" id="KW-1185">Reference proteome</keyword>
<organism evidence="1 2">
    <name type="scientific">Saccharopolyspora phatthalungensis</name>
    <dbReference type="NCBI Taxonomy" id="664693"/>
    <lineage>
        <taxon>Bacteria</taxon>
        <taxon>Bacillati</taxon>
        <taxon>Actinomycetota</taxon>
        <taxon>Actinomycetes</taxon>
        <taxon>Pseudonocardiales</taxon>
        <taxon>Pseudonocardiaceae</taxon>
        <taxon>Saccharopolyspora</taxon>
    </lineage>
</organism>
<dbReference type="InterPro" id="IPR032582">
    <property type="entry name" value="DUF4916"/>
</dbReference>
<sequence length="166" mass="18614">MTDGSFDKGNWIPPEEYDEITKKIPILCIDVLPISASEPDSVGLIYRETYWGRRGWCLVGIGVQHGEPLVTAVQRAFTWALGDQVRIDPATLQLKEIVEYLPEQGVGEFFDPRKHAVALTYTCVVSGQPEPRGKAIDFKWFSRDALPEGDALGFGQERLIPRLLAR</sequence>